<comment type="caution">
    <text evidence="2">The sequence shown here is derived from an EMBL/GenBank/DDBJ whole genome shotgun (WGS) entry which is preliminary data.</text>
</comment>
<feature type="compositionally biased region" description="Polar residues" evidence="1">
    <location>
        <begin position="30"/>
        <end position="43"/>
    </location>
</feature>
<feature type="region of interest" description="Disordered" evidence="1">
    <location>
        <begin position="60"/>
        <end position="109"/>
    </location>
</feature>
<evidence type="ECO:0000256" key="1">
    <source>
        <dbReference type="SAM" id="MobiDB-lite"/>
    </source>
</evidence>
<evidence type="ECO:0000313" key="2">
    <source>
        <dbReference type="EMBL" id="KAK0646229.1"/>
    </source>
</evidence>
<gene>
    <name evidence="2" type="ORF">B0T16DRAFT_156969</name>
</gene>
<dbReference type="AlphaFoldDB" id="A0AA39Y562"/>
<sequence>MPFCTVGDLRSQGNCSPQEAWDDDPEHTSSRNCVGETTHTSLHTSKDQLNHYRSSLLASRVAGDSPRAKKRGKGSLPGPRMIPRHERGGRHIASGCKIAQSKLVARPSR</sequence>
<name>A0AA39Y562_9PEZI</name>
<keyword evidence="3" id="KW-1185">Reference proteome</keyword>
<evidence type="ECO:0000313" key="3">
    <source>
        <dbReference type="Proteomes" id="UP001174936"/>
    </source>
</evidence>
<proteinExistence type="predicted"/>
<protein>
    <submittedName>
        <fullName evidence="2">Uncharacterized protein</fullName>
    </submittedName>
</protein>
<reference evidence="2" key="1">
    <citation type="submission" date="2023-06" db="EMBL/GenBank/DDBJ databases">
        <title>Genome-scale phylogeny and comparative genomics of the fungal order Sordariales.</title>
        <authorList>
            <consortium name="Lawrence Berkeley National Laboratory"/>
            <person name="Hensen N."/>
            <person name="Bonometti L."/>
            <person name="Westerberg I."/>
            <person name="Brannstrom I.O."/>
            <person name="Guillou S."/>
            <person name="Cros-Aarteil S."/>
            <person name="Calhoun S."/>
            <person name="Haridas S."/>
            <person name="Kuo A."/>
            <person name="Mondo S."/>
            <person name="Pangilinan J."/>
            <person name="Riley R."/>
            <person name="Labutti K."/>
            <person name="Andreopoulos B."/>
            <person name="Lipzen A."/>
            <person name="Chen C."/>
            <person name="Yanf M."/>
            <person name="Daum C."/>
            <person name="Ng V."/>
            <person name="Clum A."/>
            <person name="Steindorff A."/>
            <person name="Ohm R."/>
            <person name="Martin F."/>
            <person name="Silar P."/>
            <person name="Natvig D."/>
            <person name="Lalanne C."/>
            <person name="Gautier V."/>
            <person name="Ament-Velasquez S.L."/>
            <person name="Kruys A."/>
            <person name="Hutchinson M.I."/>
            <person name="Powell A.J."/>
            <person name="Barry K."/>
            <person name="Miller A.N."/>
            <person name="Grigoriev I.V."/>
            <person name="Debuchy R."/>
            <person name="Gladieux P."/>
            <person name="Thoren M.H."/>
            <person name="Johannesson H."/>
        </authorList>
    </citation>
    <scope>NUCLEOTIDE SEQUENCE</scope>
    <source>
        <strain evidence="2">SMH2532-1</strain>
    </source>
</reference>
<dbReference type="EMBL" id="JAULSV010000004">
    <property type="protein sequence ID" value="KAK0646229.1"/>
    <property type="molecule type" value="Genomic_DNA"/>
</dbReference>
<dbReference type="Proteomes" id="UP001174936">
    <property type="component" value="Unassembled WGS sequence"/>
</dbReference>
<feature type="region of interest" description="Disordered" evidence="1">
    <location>
        <begin position="1"/>
        <end position="47"/>
    </location>
</feature>
<accession>A0AA39Y562</accession>
<organism evidence="2 3">
    <name type="scientific">Cercophora newfieldiana</name>
    <dbReference type="NCBI Taxonomy" id="92897"/>
    <lineage>
        <taxon>Eukaryota</taxon>
        <taxon>Fungi</taxon>
        <taxon>Dikarya</taxon>
        <taxon>Ascomycota</taxon>
        <taxon>Pezizomycotina</taxon>
        <taxon>Sordariomycetes</taxon>
        <taxon>Sordariomycetidae</taxon>
        <taxon>Sordariales</taxon>
        <taxon>Lasiosphaeriaceae</taxon>
        <taxon>Cercophora</taxon>
    </lineage>
</organism>